<dbReference type="Pfam" id="PF06330">
    <property type="entry name" value="TRI5"/>
    <property type="match status" value="1"/>
</dbReference>
<evidence type="ECO:0000313" key="5">
    <source>
        <dbReference type="Proteomes" id="UP000254866"/>
    </source>
</evidence>
<evidence type="ECO:0000256" key="3">
    <source>
        <dbReference type="SAM" id="MobiDB-lite"/>
    </source>
</evidence>
<keyword evidence="2" id="KW-0456">Lyase</keyword>
<dbReference type="OrthoDB" id="2998174at2759"/>
<dbReference type="RefSeq" id="XP_031870018.1">
    <property type="nucleotide sequence ID" value="XM_032013418.1"/>
</dbReference>
<accession>A0A370TPC0</accession>
<sequence length="366" mass="41217">MGQLTSIIQSGVGSTSSHSRVSTPGRMNDLEKAVQRWSYSYPKATSTHALEVTSEKGELKQDLASSIRPIVVPFIQGLGHKPSTQLDNERLWLSSLAKVASMDIPCPENSGNWKRLKVGFSYAHHCYPNHPLEVQVFIAVFTLLVQQLDDFTPEGMQDIEKFVPRLCTGEQQPTNVLRGLAQLMLEVHDHWSPVPANLIISSCLNFVTSAIIEHKRLVRRETQFRSGKAWAYYLRNLDGLGDAFAIFTFPSALYPDTSKFLQAIPDMAMYIVFANDIISFYKEELAGEDGNYAHSRAIYNSKDVVTTLNDIVEDTEACYRRIRELLMSGGSDGQPYAKAWQAHEQGYIDFHRNSGRYKLEKLGLSF</sequence>
<dbReference type="STRING" id="2656787.A0A370TPC0"/>
<dbReference type="EMBL" id="NPIC01000003">
    <property type="protein sequence ID" value="RDL37362.1"/>
    <property type="molecule type" value="Genomic_DNA"/>
</dbReference>
<keyword evidence="5" id="KW-1185">Reference proteome</keyword>
<name>A0A370TPC0_9HELO</name>
<proteinExistence type="inferred from homology"/>
<reference evidence="4 5" key="1">
    <citation type="journal article" date="2018" name="IMA Fungus">
        <title>IMA Genome-F 9: Draft genome sequence of Annulohypoxylon stygium, Aspergillus mulundensis, Berkeleyomyces basicola (syn. Thielaviopsis basicola), Ceratocystis smalleyi, two Cercospora beticola strains, Coleophoma cylindrospora, Fusarium fracticaudum, Phialophora cf. hyalina, and Morchella septimelata.</title>
        <authorList>
            <person name="Wingfield B.D."/>
            <person name="Bills G.F."/>
            <person name="Dong Y."/>
            <person name="Huang W."/>
            <person name="Nel W.J."/>
            <person name="Swalarsk-Parry B.S."/>
            <person name="Vaghefi N."/>
            <person name="Wilken P.M."/>
            <person name="An Z."/>
            <person name="de Beer Z.W."/>
            <person name="De Vos L."/>
            <person name="Chen L."/>
            <person name="Duong T.A."/>
            <person name="Gao Y."/>
            <person name="Hammerbacher A."/>
            <person name="Kikkert J.R."/>
            <person name="Li Y."/>
            <person name="Li H."/>
            <person name="Li K."/>
            <person name="Li Q."/>
            <person name="Liu X."/>
            <person name="Ma X."/>
            <person name="Naidoo K."/>
            <person name="Pethybridge S.J."/>
            <person name="Sun J."/>
            <person name="Steenkamp E.T."/>
            <person name="van der Nest M.A."/>
            <person name="van Wyk S."/>
            <person name="Wingfield M.J."/>
            <person name="Xiong C."/>
            <person name="Yue Q."/>
            <person name="Zhang X."/>
        </authorList>
    </citation>
    <scope>NUCLEOTIDE SEQUENCE [LARGE SCALE GENOMIC DNA]</scope>
    <source>
        <strain evidence="4 5">BP 5553</strain>
    </source>
</reference>
<dbReference type="GO" id="GO:0016838">
    <property type="term" value="F:carbon-oxygen lyase activity, acting on phosphates"/>
    <property type="evidence" value="ECO:0007669"/>
    <property type="project" value="InterPro"/>
</dbReference>
<evidence type="ECO:0008006" key="6">
    <source>
        <dbReference type="Google" id="ProtNLM"/>
    </source>
</evidence>
<feature type="region of interest" description="Disordered" evidence="3">
    <location>
        <begin position="1"/>
        <end position="27"/>
    </location>
</feature>
<organism evidence="4 5">
    <name type="scientific">Venustampulla echinocandica</name>
    <dbReference type="NCBI Taxonomy" id="2656787"/>
    <lineage>
        <taxon>Eukaryota</taxon>
        <taxon>Fungi</taxon>
        <taxon>Dikarya</taxon>
        <taxon>Ascomycota</taxon>
        <taxon>Pezizomycotina</taxon>
        <taxon>Leotiomycetes</taxon>
        <taxon>Helotiales</taxon>
        <taxon>Pleuroascaceae</taxon>
        <taxon>Venustampulla</taxon>
    </lineage>
</organism>
<dbReference type="SUPFAM" id="SSF48576">
    <property type="entry name" value="Terpenoid synthases"/>
    <property type="match status" value="1"/>
</dbReference>
<evidence type="ECO:0000256" key="1">
    <source>
        <dbReference type="ARBA" id="ARBA00007946"/>
    </source>
</evidence>
<dbReference type="AlphaFoldDB" id="A0A370TPC0"/>
<dbReference type="GeneID" id="43597644"/>
<comment type="caution">
    <text evidence="4">The sequence shown here is derived from an EMBL/GenBank/DDBJ whole genome shotgun (WGS) entry which is preliminary data.</text>
</comment>
<dbReference type="Gene3D" id="1.10.600.10">
    <property type="entry name" value="Farnesyl Diphosphate Synthase"/>
    <property type="match status" value="1"/>
</dbReference>
<feature type="compositionally biased region" description="Polar residues" evidence="3">
    <location>
        <begin position="1"/>
        <end position="22"/>
    </location>
</feature>
<evidence type="ECO:0000313" key="4">
    <source>
        <dbReference type="EMBL" id="RDL37362.1"/>
    </source>
</evidence>
<dbReference type="InterPro" id="IPR008949">
    <property type="entry name" value="Isoprenoid_synthase_dom_sf"/>
</dbReference>
<gene>
    <name evidence="4" type="ORF">BP5553_04795</name>
</gene>
<comment type="similarity">
    <text evidence="1">Belongs to the trichodiene synthase family.</text>
</comment>
<dbReference type="InterPro" id="IPR024652">
    <property type="entry name" value="Trichodiene_synth"/>
</dbReference>
<protein>
    <recommendedName>
        <fullName evidence="6">Terpenoid synthase</fullName>
    </recommendedName>
</protein>
<dbReference type="SFLD" id="SFLDG01021">
    <property type="entry name" value="Trichodiene_Synthase_Like"/>
    <property type="match status" value="1"/>
</dbReference>
<dbReference type="Proteomes" id="UP000254866">
    <property type="component" value="Unassembled WGS sequence"/>
</dbReference>
<dbReference type="SFLD" id="SFLDS00005">
    <property type="entry name" value="Isoprenoid_Synthase_Type_I"/>
    <property type="match status" value="1"/>
</dbReference>
<evidence type="ECO:0000256" key="2">
    <source>
        <dbReference type="ARBA" id="ARBA00023239"/>
    </source>
</evidence>